<name>A0A9R1XIR0_LACSA</name>
<reference evidence="3 4" key="1">
    <citation type="journal article" date="2017" name="Nat. Commun.">
        <title>Genome assembly with in vitro proximity ligation data and whole-genome triplication in lettuce.</title>
        <authorList>
            <person name="Reyes-Chin-Wo S."/>
            <person name="Wang Z."/>
            <person name="Yang X."/>
            <person name="Kozik A."/>
            <person name="Arikit S."/>
            <person name="Song C."/>
            <person name="Xia L."/>
            <person name="Froenicke L."/>
            <person name="Lavelle D.O."/>
            <person name="Truco M.J."/>
            <person name="Xia R."/>
            <person name="Zhu S."/>
            <person name="Xu C."/>
            <person name="Xu H."/>
            <person name="Xu X."/>
            <person name="Cox K."/>
            <person name="Korf I."/>
            <person name="Meyers B.C."/>
            <person name="Michelmore R.W."/>
        </authorList>
    </citation>
    <scope>NUCLEOTIDE SEQUENCE [LARGE SCALE GENOMIC DNA]</scope>
    <source>
        <strain evidence="4">cv. Salinas</strain>
        <tissue evidence="3">Seedlings</tissue>
    </source>
</reference>
<feature type="region of interest" description="Disordered" evidence="1">
    <location>
        <begin position="248"/>
        <end position="270"/>
    </location>
</feature>
<dbReference type="PANTHER" id="PTHR37610:SF81">
    <property type="entry name" value="RETROTRANSPOSON COPIA-LIKE N-TERMINAL DOMAIN-CONTAINING PROTEIN"/>
    <property type="match status" value="1"/>
</dbReference>
<gene>
    <name evidence="3" type="ORF">LSAT_V11C400199180</name>
</gene>
<feature type="domain" description="Retrotransposon Copia-like N-terminal" evidence="2">
    <location>
        <begin position="23"/>
        <end position="70"/>
    </location>
</feature>
<sequence length="301" mass="34314">MAANNSNSSSSPIDDRMSPYYMHHSDNSGCILVSQPLIGENYPCWSRSMLIALSVKNKVGFVDGSLPEPPLIKAINCDSWMRNNKLVISWILNSVIKEISTSIMFVDSAKEIWNDLKDRYEQSNGPRIFQIRREIMNLNQNQDVVGVYFNKLKSLTKELENFRPRCSCGKCDCGGVKEIEKYFQSEQIMNFLMGLNESFAQTRGQILLMDALPAINRVFSLVVQEEKQKMLSNNQNSLAFLAKSTPVNSNRNVDNSNAGQNQAKKYQNNRDRPYCSHCKFQGHTIEKCYKLHGYPPGYKPK</sequence>
<dbReference type="InterPro" id="IPR029472">
    <property type="entry name" value="Copia-like_N"/>
</dbReference>
<evidence type="ECO:0000259" key="2">
    <source>
        <dbReference type="Pfam" id="PF14244"/>
    </source>
</evidence>
<dbReference type="PANTHER" id="PTHR37610">
    <property type="entry name" value="CCHC-TYPE DOMAIN-CONTAINING PROTEIN"/>
    <property type="match status" value="1"/>
</dbReference>
<dbReference type="EMBL" id="NBSK02000004">
    <property type="protein sequence ID" value="KAJ0214611.1"/>
    <property type="molecule type" value="Genomic_DNA"/>
</dbReference>
<evidence type="ECO:0000256" key="1">
    <source>
        <dbReference type="SAM" id="MobiDB-lite"/>
    </source>
</evidence>
<comment type="caution">
    <text evidence="3">The sequence shown here is derived from an EMBL/GenBank/DDBJ whole genome shotgun (WGS) entry which is preliminary data.</text>
</comment>
<feature type="compositionally biased region" description="Polar residues" evidence="1">
    <location>
        <begin position="248"/>
        <end position="266"/>
    </location>
</feature>
<protein>
    <recommendedName>
        <fullName evidence="2">Retrotransposon Copia-like N-terminal domain-containing protein</fullName>
    </recommendedName>
</protein>
<evidence type="ECO:0000313" key="3">
    <source>
        <dbReference type="EMBL" id="KAJ0214611.1"/>
    </source>
</evidence>
<dbReference type="AlphaFoldDB" id="A0A9R1XIR0"/>
<evidence type="ECO:0000313" key="4">
    <source>
        <dbReference type="Proteomes" id="UP000235145"/>
    </source>
</evidence>
<keyword evidence="4" id="KW-1185">Reference proteome</keyword>
<dbReference type="Proteomes" id="UP000235145">
    <property type="component" value="Unassembled WGS sequence"/>
</dbReference>
<dbReference type="Pfam" id="PF14244">
    <property type="entry name" value="Retrotran_gag_3"/>
    <property type="match status" value="1"/>
</dbReference>
<organism evidence="3 4">
    <name type="scientific">Lactuca sativa</name>
    <name type="common">Garden lettuce</name>
    <dbReference type="NCBI Taxonomy" id="4236"/>
    <lineage>
        <taxon>Eukaryota</taxon>
        <taxon>Viridiplantae</taxon>
        <taxon>Streptophyta</taxon>
        <taxon>Embryophyta</taxon>
        <taxon>Tracheophyta</taxon>
        <taxon>Spermatophyta</taxon>
        <taxon>Magnoliopsida</taxon>
        <taxon>eudicotyledons</taxon>
        <taxon>Gunneridae</taxon>
        <taxon>Pentapetalae</taxon>
        <taxon>asterids</taxon>
        <taxon>campanulids</taxon>
        <taxon>Asterales</taxon>
        <taxon>Asteraceae</taxon>
        <taxon>Cichorioideae</taxon>
        <taxon>Cichorieae</taxon>
        <taxon>Lactucinae</taxon>
        <taxon>Lactuca</taxon>
    </lineage>
</organism>
<proteinExistence type="predicted"/>
<accession>A0A9R1XIR0</accession>